<feature type="compositionally biased region" description="Low complexity" evidence="1">
    <location>
        <begin position="45"/>
        <end position="58"/>
    </location>
</feature>
<keyword evidence="2" id="KW-0472">Membrane</keyword>
<organism evidence="3 4">
    <name type="scientific">Amycolatopsis orientalis</name>
    <name type="common">Nocardia orientalis</name>
    <dbReference type="NCBI Taxonomy" id="31958"/>
    <lineage>
        <taxon>Bacteria</taxon>
        <taxon>Bacillati</taxon>
        <taxon>Actinomycetota</taxon>
        <taxon>Actinomycetes</taxon>
        <taxon>Pseudonocardiales</taxon>
        <taxon>Pseudonocardiaceae</taxon>
        <taxon>Amycolatopsis</taxon>
    </lineage>
</organism>
<dbReference type="Proteomes" id="UP000093695">
    <property type="component" value="Chromosome"/>
</dbReference>
<keyword evidence="2" id="KW-1133">Transmembrane helix</keyword>
<dbReference type="eggNOG" id="ENOG5034B18">
    <property type="taxonomic scope" value="Bacteria"/>
</dbReference>
<accession>A0A193CB77</accession>
<dbReference type="EMBL" id="CP016174">
    <property type="protein sequence ID" value="ANN21560.1"/>
    <property type="molecule type" value="Genomic_DNA"/>
</dbReference>
<evidence type="ECO:0000256" key="1">
    <source>
        <dbReference type="SAM" id="MobiDB-lite"/>
    </source>
</evidence>
<dbReference type="STRING" id="31958.SD37_04990"/>
<dbReference type="PRINTS" id="PR01217">
    <property type="entry name" value="PRICHEXTENSN"/>
</dbReference>
<evidence type="ECO:0000313" key="4">
    <source>
        <dbReference type="Proteomes" id="UP000093695"/>
    </source>
</evidence>
<feature type="compositionally biased region" description="Pro residues" evidence="1">
    <location>
        <begin position="59"/>
        <end position="72"/>
    </location>
</feature>
<feature type="region of interest" description="Disordered" evidence="1">
    <location>
        <begin position="34"/>
        <end position="137"/>
    </location>
</feature>
<protein>
    <submittedName>
        <fullName evidence="3">Uncharacterized protein</fullName>
    </submittedName>
</protein>
<sequence>MRGIAPRRDQLIAAGLTGAVVIVVGYASGLGLKPGTAAGSPPVLAQPQTPPSAATPLPGGEPPAPAPIPSLPAVPVTDIPAPVAPPASPPGGIEVPPPAPVPDPVPPHPHPDPPSSTPPLPPPPPPPPPGTELPACQPGAAQQVLDTVAALPLLGGVTGGLGVSGADGLGAALLGYCRAPDGTVVLENVPAPVR</sequence>
<evidence type="ECO:0000313" key="3">
    <source>
        <dbReference type="EMBL" id="ANN21560.1"/>
    </source>
</evidence>
<gene>
    <name evidence="3" type="ORF">SD37_04990</name>
</gene>
<dbReference type="KEGG" id="aori:SD37_04990"/>
<feature type="compositionally biased region" description="Pro residues" evidence="1">
    <location>
        <begin position="82"/>
        <end position="131"/>
    </location>
</feature>
<reference evidence="3 4" key="1">
    <citation type="journal article" date="2015" name="Genome Announc.">
        <title>Draft Genome Sequence of Norvancomycin-Producing Strain Amycolatopsis orientalis CPCC200066.</title>
        <authorList>
            <person name="Lei X."/>
            <person name="Yuan F."/>
            <person name="Shi Y."/>
            <person name="Li X."/>
            <person name="Wang L."/>
            <person name="Hong B."/>
        </authorList>
    </citation>
    <scope>NUCLEOTIDE SEQUENCE [LARGE SCALE GENOMIC DNA]</scope>
    <source>
        <strain evidence="3 4">B-37</strain>
    </source>
</reference>
<feature type="transmembrane region" description="Helical" evidence="2">
    <location>
        <begin position="12"/>
        <end position="32"/>
    </location>
</feature>
<proteinExistence type="predicted"/>
<dbReference type="AlphaFoldDB" id="A0A193CB77"/>
<keyword evidence="4" id="KW-1185">Reference proteome</keyword>
<evidence type="ECO:0000256" key="2">
    <source>
        <dbReference type="SAM" id="Phobius"/>
    </source>
</evidence>
<keyword evidence="2" id="KW-0812">Transmembrane</keyword>
<name>A0A193CB77_AMYOR</name>